<accession>V6LT35</accession>
<evidence type="ECO:0000256" key="2">
    <source>
        <dbReference type="ARBA" id="ARBA00022490"/>
    </source>
</evidence>
<feature type="coiled-coil region" evidence="8">
    <location>
        <begin position="360"/>
        <end position="387"/>
    </location>
</feature>
<evidence type="ECO:0000256" key="1">
    <source>
        <dbReference type="ARBA" id="ARBA00004496"/>
    </source>
</evidence>
<feature type="region of interest" description="Disordered" evidence="9">
    <location>
        <begin position="445"/>
        <end position="488"/>
    </location>
</feature>
<dbReference type="PRINTS" id="PR00380">
    <property type="entry name" value="KINESINHEAVY"/>
</dbReference>
<evidence type="ECO:0000313" key="13">
    <source>
        <dbReference type="Proteomes" id="UP000018208"/>
    </source>
</evidence>
<dbReference type="GO" id="GO:0005875">
    <property type="term" value="C:microtubule associated complex"/>
    <property type="evidence" value="ECO:0007669"/>
    <property type="project" value="TreeGrafter"/>
</dbReference>
<feature type="compositionally biased region" description="Low complexity" evidence="9">
    <location>
        <begin position="451"/>
        <end position="462"/>
    </location>
</feature>
<organism evidence="11">
    <name type="scientific">Spironucleus salmonicida</name>
    <dbReference type="NCBI Taxonomy" id="348837"/>
    <lineage>
        <taxon>Eukaryota</taxon>
        <taxon>Metamonada</taxon>
        <taxon>Diplomonadida</taxon>
        <taxon>Hexamitidae</taxon>
        <taxon>Hexamitinae</taxon>
        <taxon>Spironucleus</taxon>
    </lineage>
</organism>
<keyword evidence="6 7" id="KW-0505">Motor protein</keyword>
<evidence type="ECO:0000259" key="10">
    <source>
        <dbReference type="PROSITE" id="PS50067"/>
    </source>
</evidence>
<evidence type="ECO:0000256" key="6">
    <source>
        <dbReference type="PROSITE-ProRule" id="PRU00283"/>
    </source>
</evidence>
<dbReference type="PROSITE" id="PS50067">
    <property type="entry name" value="KINESIN_MOTOR_2"/>
    <property type="match status" value="1"/>
</dbReference>
<dbReference type="GO" id="GO:0003777">
    <property type="term" value="F:microtubule motor activity"/>
    <property type="evidence" value="ECO:0007669"/>
    <property type="project" value="InterPro"/>
</dbReference>
<evidence type="ECO:0000256" key="8">
    <source>
        <dbReference type="SAM" id="Coils"/>
    </source>
</evidence>
<dbReference type="EMBL" id="AUWU02000001">
    <property type="protein sequence ID" value="KAH0577821.1"/>
    <property type="molecule type" value="Genomic_DNA"/>
</dbReference>
<dbReference type="AlphaFoldDB" id="V6LT35"/>
<dbReference type="InterPro" id="IPR036961">
    <property type="entry name" value="Kinesin_motor_dom_sf"/>
</dbReference>
<keyword evidence="3 6" id="KW-0547">Nucleotide-binding</keyword>
<dbReference type="SUPFAM" id="SSF52540">
    <property type="entry name" value="P-loop containing nucleoside triphosphate hydrolases"/>
    <property type="match status" value="1"/>
</dbReference>
<dbReference type="InterPro" id="IPR001752">
    <property type="entry name" value="Kinesin_motor_dom"/>
</dbReference>
<dbReference type="Gene3D" id="3.40.850.10">
    <property type="entry name" value="Kinesin motor domain"/>
    <property type="match status" value="1"/>
</dbReference>
<dbReference type="PANTHER" id="PTHR47969:SF15">
    <property type="entry name" value="CHROMOSOME-ASSOCIATED KINESIN KIF4A-RELATED"/>
    <property type="match status" value="1"/>
</dbReference>
<dbReference type="PROSITE" id="PS00411">
    <property type="entry name" value="KINESIN_MOTOR_1"/>
    <property type="match status" value="1"/>
</dbReference>
<evidence type="ECO:0000256" key="9">
    <source>
        <dbReference type="SAM" id="MobiDB-lite"/>
    </source>
</evidence>
<dbReference type="PANTHER" id="PTHR47969">
    <property type="entry name" value="CHROMOSOME-ASSOCIATED KINESIN KIF4A-RELATED"/>
    <property type="match status" value="1"/>
</dbReference>
<dbReference type="InterPro" id="IPR027640">
    <property type="entry name" value="Kinesin-like_fam"/>
</dbReference>
<comment type="similarity">
    <text evidence="6 7">Belongs to the TRAFAC class myosin-kinesin ATPase superfamily. Kinesin family.</text>
</comment>
<keyword evidence="2" id="KW-0963">Cytoplasm</keyword>
<sequence length="714" mass="80715">MTTSPLEVFIRFRPAPKPSKEIIVEPNLQNLSVINPVNQQKLSFTFNEILQNATQEQVYDKICSKQVQHAIQGYNACVFSYGMTSAGKSYSTVGDKALTYKTRGMVSRAIEDIFKHQQSCPGLVFEVKFSSIEIFNEKMIDLLRPLNSNMQQPQIQETNDTVTVKYMSEVQLHNLSEGLELLFSAESSRTVGNSSLNSSSSRSHVVYIINIKQSSRVDDSAQALTSKLYLVDLAGSEKQGSDDCSAYINKSLASLELCINSLTKNNTHIPFRQSKLTHILKDCLGGSSKTTLLACVRPDDEFILESIQTLRFAQRAVNIKTEASVNVINRIFEQKGDQRGINSQVSQALAEALESQGATGQLQAKVLRQLEAENKKLKQEILILTGNAAQYDTTADQEGLKRNLDGWLQDAAKLPDLSSRSDFIFCLEFMKSKYLSAQEENLSASRNLSKQSNRQPQSQLQQIDSTAKPVEAQKQPPKTSSRQENITQNQILGKLQETGVLSVSRAPQGMQVASTLTNSTLNARNFQQDDNLIDNQDEKQKFDEFRQSERGRTLATQLSEARNTTRNQKDVAKQLQKEIIDINGQLQQKQTSLKEIAEKFQEEQQNESQNIVNYKENQQATIHLDEMKAIAQDIQTLEQGNEKLLSQYNQQRDEIDQLKVNEDYLRKKLMVAFESYCAGLNKKMDEYREDEKEVQENALYTNVLQRTLAKNKRH</sequence>
<keyword evidence="13" id="KW-1185">Reference proteome</keyword>
<evidence type="ECO:0000313" key="12">
    <source>
        <dbReference type="EMBL" id="KAH0577821.1"/>
    </source>
</evidence>
<dbReference type="GO" id="GO:0007052">
    <property type="term" value="P:mitotic spindle organization"/>
    <property type="evidence" value="ECO:0007669"/>
    <property type="project" value="TreeGrafter"/>
</dbReference>
<evidence type="ECO:0000256" key="5">
    <source>
        <dbReference type="ARBA" id="ARBA00023054"/>
    </source>
</evidence>
<keyword evidence="4 6" id="KW-0067">ATP-binding</keyword>
<dbReference type="GO" id="GO:0007018">
    <property type="term" value="P:microtubule-based movement"/>
    <property type="evidence" value="ECO:0007669"/>
    <property type="project" value="InterPro"/>
</dbReference>
<dbReference type="OrthoDB" id="3176171at2759"/>
<dbReference type="VEuPathDB" id="GiardiaDB:SS50377_21175"/>
<feature type="binding site" evidence="6">
    <location>
        <begin position="82"/>
        <end position="89"/>
    </location>
    <ligand>
        <name>ATP</name>
        <dbReference type="ChEBI" id="CHEBI:30616"/>
    </ligand>
</feature>
<evidence type="ECO:0000256" key="3">
    <source>
        <dbReference type="ARBA" id="ARBA00022741"/>
    </source>
</evidence>
<keyword evidence="5 8" id="KW-0175">Coiled coil</keyword>
<dbReference type="SMART" id="SM00129">
    <property type="entry name" value="KISc"/>
    <property type="match status" value="1"/>
</dbReference>
<feature type="domain" description="Kinesin motor" evidence="10">
    <location>
        <begin position="5"/>
        <end position="319"/>
    </location>
</feature>
<dbReference type="Proteomes" id="UP000018208">
    <property type="component" value="Unassembled WGS sequence"/>
</dbReference>
<protein>
    <recommendedName>
        <fullName evidence="7">Kinesin-like protein</fullName>
    </recommendedName>
</protein>
<evidence type="ECO:0000313" key="11">
    <source>
        <dbReference type="EMBL" id="EST43954.1"/>
    </source>
</evidence>
<proteinExistence type="inferred from homology"/>
<dbReference type="InterPro" id="IPR019821">
    <property type="entry name" value="Kinesin_motor_CS"/>
</dbReference>
<dbReference type="GO" id="GO:0005524">
    <property type="term" value="F:ATP binding"/>
    <property type="evidence" value="ECO:0007669"/>
    <property type="project" value="UniProtKB-UniRule"/>
</dbReference>
<evidence type="ECO:0000256" key="4">
    <source>
        <dbReference type="ARBA" id="ARBA00022840"/>
    </source>
</evidence>
<feature type="coiled-coil region" evidence="8">
    <location>
        <begin position="558"/>
        <end position="697"/>
    </location>
</feature>
<feature type="compositionally biased region" description="Polar residues" evidence="9">
    <location>
        <begin position="476"/>
        <end position="488"/>
    </location>
</feature>
<reference evidence="11 12" key="1">
    <citation type="journal article" date="2014" name="PLoS Genet.">
        <title>The Genome of Spironucleus salmonicida Highlights a Fish Pathogen Adapted to Fluctuating Environments.</title>
        <authorList>
            <person name="Xu F."/>
            <person name="Jerlstrom-Hultqvist J."/>
            <person name="Einarsson E."/>
            <person name="Astvaldsson A."/>
            <person name="Svard S.G."/>
            <person name="Andersson J.O."/>
        </authorList>
    </citation>
    <scope>NUCLEOTIDE SEQUENCE</scope>
    <source>
        <strain evidence="12">ATCC 50377</strain>
    </source>
</reference>
<reference evidence="12" key="2">
    <citation type="submission" date="2020-12" db="EMBL/GenBank/DDBJ databases">
        <title>New Spironucleus salmonicida genome in near-complete chromosomes.</title>
        <authorList>
            <person name="Xu F."/>
            <person name="Kurt Z."/>
            <person name="Jimenez-Gonzalez A."/>
            <person name="Astvaldsson A."/>
            <person name="Andersson J.O."/>
            <person name="Svard S.G."/>
        </authorList>
    </citation>
    <scope>NUCLEOTIDE SEQUENCE</scope>
    <source>
        <strain evidence="12">ATCC 50377</strain>
    </source>
</reference>
<dbReference type="GO" id="GO:0008017">
    <property type="term" value="F:microtubule binding"/>
    <property type="evidence" value="ECO:0007669"/>
    <property type="project" value="InterPro"/>
</dbReference>
<keyword evidence="7" id="KW-0493">Microtubule</keyword>
<dbReference type="EMBL" id="KI546130">
    <property type="protein sequence ID" value="EST43954.1"/>
    <property type="molecule type" value="Genomic_DNA"/>
</dbReference>
<dbReference type="GO" id="GO:0005737">
    <property type="term" value="C:cytoplasm"/>
    <property type="evidence" value="ECO:0007669"/>
    <property type="project" value="UniProtKB-SubCell"/>
</dbReference>
<name>V6LT35_9EUKA</name>
<dbReference type="GO" id="GO:0051231">
    <property type="term" value="P:spindle elongation"/>
    <property type="evidence" value="ECO:0007669"/>
    <property type="project" value="TreeGrafter"/>
</dbReference>
<comment type="subcellular location">
    <subcellularLocation>
        <location evidence="1">Cytoplasm</location>
    </subcellularLocation>
</comment>
<gene>
    <name evidence="11" type="ORF">SS50377_16259</name>
    <name evidence="12" type="ORF">SS50377_21175</name>
</gene>
<dbReference type="GO" id="GO:0005874">
    <property type="term" value="C:microtubule"/>
    <property type="evidence" value="ECO:0007669"/>
    <property type="project" value="UniProtKB-KW"/>
</dbReference>
<dbReference type="InterPro" id="IPR027417">
    <property type="entry name" value="P-loop_NTPase"/>
</dbReference>
<dbReference type="Pfam" id="PF00225">
    <property type="entry name" value="Kinesin"/>
    <property type="match status" value="1"/>
</dbReference>
<evidence type="ECO:0000256" key="7">
    <source>
        <dbReference type="RuleBase" id="RU000394"/>
    </source>
</evidence>